<gene>
    <name evidence="1" type="ORF">GGR48_000305</name>
</gene>
<dbReference type="EMBL" id="JACIDH010000001">
    <property type="protein sequence ID" value="MBB3877902.1"/>
    <property type="molecule type" value="Genomic_DNA"/>
</dbReference>
<name>A0A7W6F1P0_9SPHN</name>
<sequence length="661" mass="71276">MAKISKLPIVAKLLGDEQLPVVQAGVTKGTTMAAFRDLIVPFLQNWYKGDRGDPGAAENTYDSVDALRGSDPLRRIASLAGDATVPDGRFNWETKNAPYTDDGSSTIAPDQNGAWVRQTADGIKINHPLGAPVYAKLLGDLVGQEVNATLFCKMDGRRDDGQNYQELIDKKPRQIIYPQGRELATTRQIRLASDMRHRLEPGSGILADVNDYGFAGLGLTGGDIGPVLNPIFRFERVIEVTNASELRPGDMIQIAYIKDLADIINEPNIVDRIVGTSVYLRYELNVSMPDRTYIRVYHVYAPVKNVVFDGYGRLSNVNAKGGGIRFNMAHDVSVKKLRCVDIGYIALSFENTIGVTASDLYQDKIGATGFGLRSVKQINLTDFFATGIMSDEAISAYYNVSGFNLVNIFVRQYLFGAGPKGSTAGNNILFDKLCARITMTNINCEGSATYNIIFNDQTYFVTISNFHLMRSNLGGIRIANGCDGITIGIGSISDVTDAVTPQDFGEASGQPTAGVMIDPTNRRCGVSGSIDFDRIASGRGIVDRQAKANRKTTLVERLGAGTTAPAHSVSGVGTIGVQSPDFEDGKTGDALALIADGDACAIQAQGAGDRTPKPLKLQPYGSTVEFLPKPYPSNEDAKLAGLKPGHWYMNSSNQNALTPVV</sequence>
<evidence type="ECO:0000313" key="1">
    <source>
        <dbReference type="EMBL" id="MBB3877902.1"/>
    </source>
</evidence>
<evidence type="ECO:0000313" key="2">
    <source>
        <dbReference type="Proteomes" id="UP000538670"/>
    </source>
</evidence>
<comment type="caution">
    <text evidence="1">The sequence shown here is derived from an EMBL/GenBank/DDBJ whole genome shotgun (WGS) entry which is preliminary data.</text>
</comment>
<protein>
    <submittedName>
        <fullName evidence="1">Uncharacterized protein</fullName>
    </submittedName>
</protein>
<dbReference type="InterPro" id="IPR011050">
    <property type="entry name" value="Pectin_lyase_fold/virulence"/>
</dbReference>
<dbReference type="SUPFAM" id="SSF51126">
    <property type="entry name" value="Pectin lyase-like"/>
    <property type="match status" value="1"/>
</dbReference>
<proteinExistence type="predicted"/>
<dbReference type="RefSeq" id="WP_183950132.1">
    <property type="nucleotide sequence ID" value="NZ_JACIDH010000001.1"/>
</dbReference>
<accession>A0A7W6F1P0</accession>
<dbReference type="Proteomes" id="UP000538670">
    <property type="component" value="Unassembled WGS sequence"/>
</dbReference>
<dbReference type="AlphaFoldDB" id="A0A7W6F1P0"/>
<keyword evidence="2" id="KW-1185">Reference proteome</keyword>
<reference evidence="1 2" key="1">
    <citation type="submission" date="2020-08" db="EMBL/GenBank/DDBJ databases">
        <title>Genomic Encyclopedia of Type Strains, Phase IV (KMG-IV): sequencing the most valuable type-strain genomes for metagenomic binning, comparative biology and taxonomic classification.</title>
        <authorList>
            <person name="Goeker M."/>
        </authorList>
    </citation>
    <scope>NUCLEOTIDE SEQUENCE [LARGE SCALE GENOMIC DNA]</scope>
    <source>
        <strain evidence="1 2">DSM 19512</strain>
    </source>
</reference>
<organism evidence="1 2">
    <name type="scientific">Sphingomonas pseudosanguinis</name>
    <dbReference type="NCBI Taxonomy" id="413712"/>
    <lineage>
        <taxon>Bacteria</taxon>
        <taxon>Pseudomonadati</taxon>
        <taxon>Pseudomonadota</taxon>
        <taxon>Alphaproteobacteria</taxon>
        <taxon>Sphingomonadales</taxon>
        <taxon>Sphingomonadaceae</taxon>
        <taxon>Sphingomonas</taxon>
    </lineage>
</organism>